<gene>
    <name evidence="2" type="ORF">F3W81_07940</name>
</gene>
<dbReference type="RefSeq" id="WP_193083071.1">
    <property type="nucleotide sequence ID" value="NZ_CP045201.1"/>
</dbReference>
<evidence type="ECO:0000313" key="2">
    <source>
        <dbReference type="EMBL" id="QOL80750.1"/>
    </source>
</evidence>
<name>A0A7L9WNS6_9RHOB</name>
<protein>
    <submittedName>
        <fullName evidence="2">Uncharacterized protein</fullName>
    </submittedName>
</protein>
<evidence type="ECO:0000256" key="1">
    <source>
        <dbReference type="SAM" id="MobiDB-lite"/>
    </source>
</evidence>
<reference evidence="2 3" key="1">
    <citation type="submission" date="2019-10" db="EMBL/GenBank/DDBJ databases">
        <title>Pseudopuniceibacterium sp. HQ09 islated from Antarctica.</title>
        <authorList>
            <person name="Liao L."/>
            <person name="Su S."/>
            <person name="Chen B."/>
            <person name="Yu Y."/>
        </authorList>
    </citation>
    <scope>NUCLEOTIDE SEQUENCE [LARGE SCALE GENOMIC DNA]</scope>
    <source>
        <strain evidence="2 3">HQ09</strain>
    </source>
</reference>
<feature type="region of interest" description="Disordered" evidence="1">
    <location>
        <begin position="28"/>
        <end position="59"/>
    </location>
</feature>
<dbReference type="EMBL" id="CP045201">
    <property type="protein sequence ID" value="QOL80750.1"/>
    <property type="molecule type" value="Genomic_DNA"/>
</dbReference>
<dbReference type="KEGG" id="pshq:F3W81_07940"/>
<organism evidence="2 3">
    <name type="scientific">Pseudooceanicola spongiae</name>
    <dbReference type="NCBI Taxonomy" id="2613965"/>
    <lineage>
        <taxon>Bacteria</taxon>
        <taxon>Pseudomonadati</taxon>
        <taxon>Pseudomonadota</taxon>
        <taxon>Alphaproteobacteria</taxon>
        <taxon>Rhodobacterales</taxon>
        <taxon>Paracoccaceae</taxon>
        <taxon>Pseudooceanicola</taxon>
    </lineage>
</organism>
<dbReference type="Proteomes" id="UP000594118">
    <property type="component" value="Chromosome"/>
</dbReference>
<evidence type="ECO:0000313" key="3">
    <source>
        <dbReference type="Proteomes" id="UP000594118"/>
    </source>
</evidence>
<sequence>MNDQIDVGDPAPGKISCRAARQFNSIPPAPFLTSTHRPIDPPLTSVRRNTQPDLAAIEI</sequence>
<keyword evidence="3" id="KW-1185">Reference proteome</keyword>
<dbReference type="AlphaFoldDB" id="A0A7L9WNS6"/>
<proteinExistence type="predicted"/>
<accession>A0A7L9WNS6</accession>